<dbReference type="InterPro" id="IPR032380">
    <property type="entry name" value="PNKP_ligase_dom"/>
</dbReference>
<dbReference type="GO" id="GO:0016791">
    <property type="term" value="F:phosphatase activity"/>
    <property type="evidence" value="ECO:0007669"/>
    <property type="project" value="TreeGrafter"/>
</dbReference>
<sequence length="853" mass="98486">MLIQTNTHTIFLLIGPTECGKTTFSKEVLMKQLSFQDEENNFYSNVQYISSDDLRQEVLGHAYDKYDQVMLEASNIAFPYLRKKLEFVTTYPVSAEFVIVDTTGLAKEFRQEILDIAKAQNYNIEAIVFDYKNRDDFYASERSRRLISTHIQRLKREALPSLAKENYHAIHRIPKKDFSDITVTIADKEEYLSCLLPPEQTYTVVGDVHECIQTLQDLLTRLGHTLTDGQLMINEHNGKVILNGDWIDKGKQTKAIVEFLYTNREQLLFTIGNHEHFVYHYLRGEIKGVDPQILTSYFDSISVLQKDEPLREKFFALVEQAKPFYRRIGGEQQSFIVTHAPCKQKYLGKLNTSAKRRQRNFRLDREQLIEPQLAFLEKESYFNLPLHIFGHVACEAPFRLKNKRSVDTGAASGNRLTAIKVLPYKTMLYSVSTAVGEGAAEKLPQLFSKPKKPSWHSLPEDKQRRLRYMAKNQVQYLSGTMSPSAADPEANELESLEKGLNYFKDNGVEHVVLQPKYMGSRCNIYLSTAIDQCFAITRNGYLVQRLDLVPVYQQLLLKFNSYMIENNIATLLLDGELMPWSALGKGLIEKEYQPIALGIEKELAFLSDNGFETAYQEAIYKMNQTDYQIDRHHKDKKALSALYGSYPARQFALLAETEKQQVHLKDQTAYLETYKKQIELYGYESELTYKPFNLLKIIYTNGKEEIPEQKTSAIYSFLSDDPYLLLDLTHPTALTDAQTYFQDITVERQMEGVVIKPETINNDKVAPFMKVRNKEYLTLIYGYDYCAEKRYHKLISDKKIKGKLASSIKEAKLAEELLNIPRNEISEANSEYMDLLASMIFEFEKEKALDPRL</sequence>
<feature type="domain" description="Polynucleotide kinase-phosphatase ligase" evidence="2">
    <location>
        <begin position="472"/>
        <end position="818"/>
    </location>
</feature>
<dbReference type="PANTHER" id="PTHR42850:SF4">
    <property type="entry name" value="ZINC-DEPENDENT ENDOPOLYPHOSPHATASE"/>
    <property type="match status" value="1"/>
</dbReference>
<keyword evidence="5" id="KW-1185">Reference proteome</keyword>
<reference evidence="4" key="3">
    <citation type="submission" date="2024-03" db="EMBL/GenBank/DDBJ databases">
        <title>The Genome Sequence of Enterococcus sp. DIV0242b.</title>
        <authorList>
            <consortium name="The Broad Institute Genomics Platform"/>
            <consortium name="The Broad Institute Microbial Omics Core"/>
            <consortium name="The Broad Institute Genomic Center for Infectious Diseases"/>
            <person name="Earl A."/>
            <person name="Manson A."/>
            <person name="Gilmore M."/>
            <person name="Schwartman J."/>
            <person name="Shea T."/>
            <person name="Abouelleil A."/>
            <person name="Cao P."/>
            <person name="Chapman S."/>
            <person name="Cusick C."/>
            <person name="Young S."/>
            <person name="Neafsey D."/>
            <person name="Nusbaum C."/>
            <person name="Birren B."/>
        </authorList>
    </citation>
    <scope>NUCLEOTIDE SEQUENCE</scope>
    <source>
        <strain evidence="4">9E7_DIV0242</strain>
    </source>
</reference>
<accession>A0A242K3H1</accession>
<organism evidence="3">
    <name type="scientific">Candidatus Enterococcus clewellii</name>
    <dbReference type="NCBI Taxonomy" id="1834193"/>
    <lineage>
        <taxon>Bacteria</taxon>
        <taxon>Bacillati</taxon>
        <taxon>Bacillota</taxon>
        <taxon>Bacilli</taxon>
        <taxon>Lactobacillales</taxon>
        <taxon>Enterococcaceae</taxon>
        <taxon>Enterococcus</taxon>
    </lineage>
</organism>
<dbReference type="InterPro" id="IPR027417">
    <property type="entry name" value="P-loop_NTPase"/>
</dbReference>
<dbReference type="InterPro" id="IPR004843">
    <property type="entry name" value="Calcineurin-like_PHP"/>
</dbReference>
<dbReference type="PANTHER" id="PTHR42850">
    <property type="entry name" value="METALLOPHOSPHOESTERASE"/>
    <property type="match status" value="1"/>
</dbReference>
<evidence type="ECO:0000259" key="2">
    <source>
        <dbReference type="Pfam" id="PF16542"/>
    </source>
</evidence>
<dbReference type="GO" id="GO:0005737">
    <property type="term" value="C:cytoplasm"/>
    <property type="evidence" value="ECO:0007669"/>
    <property type="project" value="TreeGrafter"/>
</dbReference>
<feature type="domain" description="Calcineurin-like phosphoesterase" evidence="1">
    <location>
        <begin position="203"/>
        <end position="290"/>
    </location>
</feature>
<dbReference type="Gene3D" id="3.40.50.300">
    <property type="entry name" value="P-loop containing nucleotide triphosphate hydrolases"/>
    <property type="match status" value="1"/>
</dbReference>
<dbReference type="InterPro" id="IPR029052">
    <property type="entry name" value="Metallo-depent_PP-like"/>
</dbReference>
<evidence type="ECO:0000259" key="1">
    <source>
        <dbReference type="Pfam" id="PF00149"/>
    </source>
</evidence>
<gene>
    <name evidence="4" type="ORF">A5888_001793</name>
    <name evidence="3" type="ORF">A5888_003023</name>
</gene>
<reference evidence="4" key="2">
    <citation type="submission" date="2017-05" db="EMBL/GenBank/DDBJ databases">
        <authorList>
            <consortium name="The Broad Institute Genomics Platform"/>
            <consortium name="The Broad Institute Genomic Center for Infectious Diseases"/>
            <person name="Earl A."/>
            <person name="Manson A."/>
            <person name="Schwartman J."/>
            <person name="Gilmore M."/>
            <person name="Abouelleil A."/>
            <person name="Cao P."/>
            <person name="Chapman S."/>
            <person name="Cusick C."/>
            <person name="Shea T."/>
            <person name="Young S."/>
            <person name="Neafsey D."/>
            <person name="Nusbaum C."/>
            <person name="Birren B."/>
        </authorList>
    </citation>
    <scope>NUCLEOTIDE SEQUENCE</scope>
    <source>
        <strain evidence="4">9E7_DIV0242</strain>
    </source>
</reference>
<dbReference type="AlphaFoldDB" id="A0A242K3H1"/>
<evidence type="ECO:0000313" key="4">
    <source>
        <dbReference type="EMBL" id="WYJ90065.1"/>
    </source>
</evidence>
<dbReference type="EMBL" id="NGMM01000005">
    <property type="protein sequence ID" value="OTP13545.1"/>
    <property type="molecule type" value="Genomic_DNA"/>
</dbReference>
<dbReference type="Proteomes" id="UP000195141">
    <property type="component" value="Chromosome"/>
</dbReference>
<dbReference type="Pfam" id="PF16542">
    <property type="entry name" value="PNKP_ligase"/>
    <property type="match status" value="1"/>
</dbReference>
<protein>
    <recommendedName>
        <fullName evidence="6">Calcineurin-like phosphoesterase domain-containing protein</fullName>
    </recommendedName>
</protein>
<dbReference type="Pfam" id="PF13671">
    <property type="entry name" value="AAA_33"/>
    <property type="match status" value="1"/>
</dbReference>
<dbReference type="EMBL" id="CP147247">
    <property type="protein sequence ID" value="WYJ90065.1"/>
    <property type="molecule type" value="Genomic_DNA"/>
</dbReference>
<evidence type="ECO:0000313" key="3">
    <source>
        <dbReference type="EMBL" id="OTP13545.1"/>
    </source>
</evidence>
<evidence type="ECO:0000313" key="5">
    <source>
        <dbReference type="Proteomes" id="UP000195141"/>
    </source>
</evidence>
<proteinExistence type="predicted"/>
<dbReference type="Gene3D" id="3.60.21.10">
    <property type="match status" value="1"/>
</dbReference>
<dbReference type="SUPFAM" id="SSF56091">
    <property type="entry name" value="DNA ligase/mRNA capping enzyme, catalytic domain"/>
    <property type="match status" value="1"/>
</dbReference>
<dbReference type="Pfam" id="PF00149">
    <property type="entry name" value="Metallophos"/>
    <property type="match status" value="1"/>
</dbReference>
<evidence type="ECO:0008006" key="6">
    <source>
        <dbReference type="Google" id="ProtNLM"/>
    </source>
</evidence>
<dbReference type="SUPFAM" id="SSF56300">
    <property type="entry name" value="Metallo-dependent phosphatases"/>
    <property type="match status" value="1"/>
</dbReference>
<dbReference type="OrthoDB" id="9807890at2"/>
<name>A0A242K3H1_9ENTE</name>
<dbReference type="RefSeq" id="WP_086350032.1">
    <property type="nucleotide sequence ID" value="NZ_CP147247.1"/>
</dbReference>
<reference evidence="3" key="1">
    <citation type="submission" date="2017-05" db="EMBL/GenBank/DDBJ databases">
        <title>The Genome Sequence of Enterococcus sp. 9E7_DIV0242.</title>
        <authorList>
            <consortium name="The Broad Institute Genomics Platform"/>
            <consortium name="The Broad Institute Genomic Center for Infectious Diseases"/>
            <person name="Earl A."/>
            <person name="Manson A."/>
            <person name="Schwartman J."/>
            <person name="Gilmore M."/>
            <person name="Abouelleil A."/>
            <person name="Cao P."/>
            <person name="Chapman S."/>
            <person name="Cusick C."/>
            <person name="Shea T."/>
            <person name="Young S."/>
            <person name="Neafsey D."/>
            <person name="Nusbaum C."/>
            <person name="Birren B."/>
        </authorList>
    </citation>
    <scope>NUCLEOTIDE SEQUENCE [LARGE SCALE GENOMIC DNA]</scope>
    <source>
        <strain evidence="3">9E7_DIV0242</strain>
    </source>
</reference>
<dbReference type="SUPFAM" id="SSF52540">
    <property type="entry name" value="P-loop containing nucleoside triphosphate hydrolases"/>
    <property type="match status" value="1"/>
</dbReference>
<dbReference type="Gene3D" id="3.30.470.30">
    <property type="entry name" value="DNA ligase/mRNA capping enzyme"/>
    <property type="match status" value="1"/>
</dbReference>
<dbReference type="InterPro" id="IPR050126">
    <property type="entry name" value="Ap4A_hydrolase"/>
</dbReference>